<dbReference type="AlphaFoldDB" id="A0A0U1NJX7"/>
<reference evidence="2 3" key="1">
    <citation type="submission" date="2015-04" db="EMBL/GenBank/DDBJ databases">
        <authorList>
            <person name="Syromyatnikov M.Y."/>
            <person name="Popov V.N."/>
        </authorList>
    </citation>
    <scope>NUCLEOTIDE SEQUENCE [LARGE SCALE GENOMIC DNA]</scope>
    <source>
        <strain evidence="2 3">CECT 5292</strain>
    </source>
</reference>
<dbReference type="Proteomes" id="UP000048949">
    <property type="component" value="Unassembled WGS sequence"/>
</dbReference>
<evidence type="ECO:0000313" key="2">
    <source>
        <dbReference type="EMBL" id="CRK74988.1"/>
    </source>
</evidence>
<dbReference type="PANTHER" id="PTHR36573">
    <property type="entry name" value="INTERMEMBRANE PHOSPHOLIPID TRANSPORT SYSTEM BINDING PROTEIN MLAC"/>
    <property type="match status" value="1"/>
</dbReference>
<feature type="chain" id="PRO_5006712208" evidence="1">
    <location>
        <begin position="32"/>
        <end position="199"/>
    </location>
</feature>
<dbReference type="PROSITE" id="PS51318">
    <property type="entry name" value="TAT"/>
    <property type="match status" value="1"/>
</dbReference>
<dbReference type="Pfam" id="PF05494">
    <property type="entry name" value="MlaC"/>
    <property type="match status" value="1"/>
</dbReference>
<dbReference type="Gene3D" id="3.10.450.710">
    <property type="entry name" value="Tgt2/MlaC"/>
    <property type="match status" value="1"/>
</dbReference>
<evidence type="ECO:0000313" key="3">
    <source>
        <dbReference type="Proteomes" id="UP000048949"/>
    </source>
</evidence>
<dbReference type="OrthoDB" id="7839352at2"/>
<organism evidence="2 3">
    <name type="scientific">Nereida ignava</name>
    <dbReference type="NCBI Taxonomy" id="282199"/>
    <lineage>
        <taxon>Bacteria</taxon>
        <taxon>Pseudomonadati</taxon>
        <taxon>Pseudomonadota</taxon>
        <taxon>Alphaproteobacteria</taxon>
        <taxon>Rhodobacterales</taxon>
        <taxon>Roseobacteraceae</taxon>
        <taxon>Nereida</taxon>
    </lineage>
</organism>
<feature type="signal peptide" evidence="1">
    <location>
        <begin position="1"/>
        <end position="31"/>
    </location>
</feature>
<dbReference type="InterPro" id="IPR006311">
    <property type="entry name" value="TAT_signal"/>
</dbReference>
<dbReference type="InterPro" id="IPR008869">
    <property type="entry name" value="MlaC/ttg2D"/>
</dbReference>
<gene>
    <name evidence="2" type="primary">mlaC</name>
    <name evidence="2" type="ORF">NIG5292_01029</name>
</gene>
<protein>
    <submittedName>
        <fullName evidence="2">Putative phospholipid-binding protein MlaC</fullName>
    </submittedName>
</protein>
<dbReference type="PANTHER" id="PTHR36573:SF1">
    <property type="entry name" value="INTERMEMBRANE PHOSPHOLIPID TRANSPORT SYSTEM BINDING PROTEIN MLAC"/>
    <property type="match status" value="1"/>
</dbReference>
<dbReference type="STRING" id="282199.GCA_001049735_01028"/>
<evidence type="ECO:0000256" key="1">
    <source>
        <dbReference type="SAM" id="SignalP"/>
    </source>
</evidence>
<dbReference type="EMBL" id="CVQV01000005">
    <property type="protein sequence ID" value="CRK74988.1"/>
    <property type="molecule type" value="Genomic_DNA"/>
</dbReference>
<dbReference type="RefSeq" id="WP_048598771.1">
    <property type="nucleotide sequence ID" value="NZ_CBFHGK010000008.1"/>
</dbReference>
<keyword evidence="1" id="KW-0732">Signal</keyword>
<keyword evidence="3" id="KW-1185">Reference proteome</keyword>
<proteinExistence type="predicted"/>
<name>A0A0U1NJX7_9RHOB</name>
<accession>A0A0U1NJX7</accession>
<sequence>MTCSTSFSRRTFVTAGIAAFAGAALSTPALALTTAQAERLIQSVVADINKVINSGRSENAMIREFAGIFERYADVERIARFTLGADARAASSGQIRAYNKAFAGYISRKYGRRFREFIGGEITVKSAKSVKSFVEVRAEALLSGERPFDVTFRVNDNGLFADMLIEGISLARTEKTEIGALLDRRNGNLDQLTRDLSSL</sequence>
<dbReference type="InterPro" id="IPR042245">
    <property type="entry name" value="Tgt2/MlaC_sf"/>
</dbReference>